<dbReference type="GO" id="GO:0003723">
    <property type="term" value="F:RNA binding"/>
    <property type="evidence" value="ECO:0007669"/>
    <property type="project" value="UniProtKB-UniRule"/>
</dbReference>
<feature type="region of interest" description="Disordered" evidence="8">
    <location>
        <begin position="606"/>
        <end position="662"/>
    </location>
</feature>
<sequence>MAWYCTSLWHVTESFANRDLKQIYQRGCDKAREQANRHEYITRNRSRILQKQRANPSANMLFSEEDAPELKKWIVKRLENTSDADADVLADYVLALLRHDGDVATVRRLCEEEIPDFLKEDSSVFVQDVFDAIQYKSYLPGAPPPPRRQPAGAMPPTFGGSGMPGAPMGPQNGSRKRTYNDRGDGDAQDRGLMAGGDPRAYKQPRRGRGGFGNDFGNTRGGHAGGRPSSSMNFQQGPGAHFQGMPQMPSPPPGMPPLDPNNPMAAIMAMQAMGFAVPGMPGFPPASASSSTPVVKKQRCRDYDTKGFCARGNACMFEHGNDSIYVPPGTKNDEYDPNNAAIDEVNPYNDQFITSDYDNSGRGRGRGRGRGGQRGDRGGNNSRRGGRAEFSSDRPSLDKSNTTIVIEQIPEEKFSEEAVREFFTEFGNITEVSMQPYKRLALVKFEDWDSAQKAYKSPKVIFDNRFVKVYWFKNPESLPHPSGGSGTNGYGASGPAPARETSEPQIDIEEFTRKQQEVQKAHEEKQKKILEMESARKELEKRQEELLKNQAEEKRKLMERIAAKSGGAGSPAPKKEDGSPAPSEGKSLSQTEALKAQLAALEAEAQSLGIDTSMTDDSSWGGRGRGRGRGGYRGRGTFVPRGARGGYRGRGGAPFAGGPNPYKLDNRPKKIALTGVDFTSSANDESLRQYLLGVGEYADIETTPERTSITFKDRFTAEKFMYGTPGCEIPSVGKVDMTWVQTPLPPVSLNNTTSATSTFSAPAGAKTQFPSKNDADADTAMDDEGDAMASSPAGNGAGNGGSYNSGAAAMKEENLDYDVADDNDWGPQ</sequence>
<evidence type="ECO:0000256" key="7">
    <source>
        <dbReference type="PROSITE-ProRule" id="PRU00723"/>
    </source>
</evidence>
<dbReference type="InterPro" id="IPR035979">
    <property type="entry name" value="RBD_domain_sf"/>
</dbReference>
<dbReference type="InterPro" id="IPR012677">
    <property type="entry name" value="Nucleotide-bd_a/b_plait_sf"/>
</dbReference>
<dbReference type="SUPFAM" id="SSF90229">
    <property type="entry name" value="CCCH zinc finger"/>
    <property type="match status" value="1"/>
</dbReference>
<dbReference type="Pfam" id="PF01480">
    <property type="entry name" value="PWI"/>
    <property type="match status" value="1"/>
</dbReference>
<evidence type="ECO:0000256" key="6">
    <source>
        <dbReference type="PROSITE-ProRule" id="PRU00176"/>
    </source>
</evidence>
<feature type="compositionally biased region" description="Gly residues" evidence="8">
    <location>
        <begin position="482"/>
        <end position="491"/>
    </location>
</feature>
<dbReference type="InterPro" id="IPR000504">
    <property type="entry name" value="RRM_dom"/>
</dbReference>
<comment type="caution">
    <text evidence="11">The sequence shown here is derived from an EMBL/GenBank/DDBJ whole genome shotgun (WGS) entry which is preliminary data.</text>
</comment>
<gene>
    <name evidence="11" type="ORF">BP6252_04412</name>
</gene>
<evidence type="ECO:0000256" key="1">
    <source>
        <dbReference type="ARBA" id="ARBA00022723"/>
    </source>
</evidence>
<keyword evidence="1 7" id="KW-0479">Metal-binding</keyword>
<feature type="compositionally biased region" description="Gly residues" evidence="8">
    <location>
        <begin position="642"/>
        <end position="654"/>
    </location>
</feature>
<keyword evidence="3 7" id="KW-0862">Zinc</keyword>
<feature type="compositionally biased region" description="Acidic residues" evidence="8">
    <location>
        <begin position="775"/>
        <end position="785"/>
    </location>
</feature>
<dbReference type="PROSITE" id="PS50102">
    <property type="entry name" value="RRM"/>
    <property type="match status" value="1"/>
</dbReference>
<feature type="domain" description="C3H1-type" evidence="10">
    <location>
        <begin position="294"/>
        <end position="321"/>
    </location>
</feature>
<dbReference type="InterPro" id="IPR002483">
    <property type="entry name" value="PWI_dom"/>
</dbReference>
<dbReference type="InterPro" id="IPR000571">
    <property type="entry name" value="Znf_CCCH"/>
</dbReference>
<dbReference type="FunFam" id="3.30.70.330:FF:000647">
    <property type="entry name" value="CCCH zinc finger and RRM domain protein"/>
    <property type="match status" value="1"/>
</dbReference>
<name>A0A3D8S106_9HELO</name>
<dbReference type="Proteomes" id="UP000256645">
    <property type="component" value="Unassembled WGS sequence"/>
</dbReference>
<dbReference type="InterPro" id="IPR036855">
    <property type="entry name" value="Znf_CCCH_sf"/>
</dbReference>
<reference evidence="11 12" key="1">
    <citation type="journal article" date="2018" name="IMA Fungus">
        <title>IMA Genome-F 9: Draft genome sequence of Annulohypoxylon stygium, Aspergillus mulundensis, Berkeleyomyces basicola (syn. Thielaviopsis basicola), Ceratocystis smalleyi, two Cercospora beticola strains, Coleophoma cylindrospora, Fusarium fracticaudum, Phialophora cf. hyalina, and Morchella septimelata.</title>
        <authorList>
            <person name="Wingfield B.D."/>
            <person name="Bills G.F."/>
            <person name="Dong Y."/>
            <person name="Huang W."/>
            <person name="Nel W.J."/>
            <person name="Swalarsk-Parry B.S."/>
            <person name="Vaghefi N."/>
            <person name="Wilken P.M."/>
            <person name="An Z."/>
            <person name="de Beer Z.W."/>
            <person name="De Vos L."/>
            <person name="Chen L."/>
            <person name="Duong T.A."/>
            <person name="Gao Y."/>
            <person name="Hammerbacher A."/>
            <person name="Kikkert J.R."/>
            <person name="Li Y."/>
            <person name="Li H."/>
            <person name="Li K."/>
            <person name="Li Q."/>
            <person name="Liu X."/>
            <person name="Ma X."/>
            <person name="Naidoo K."/>
            <person name="Pethybridge S.J."/>
            <person name="Sun J."/>
            <person name="Steenkamp E.T."/>
            <person name="van der Nest M.A."/>
            <person name="van Wyk S."/>
            <person name="Wingfield M.J."/>
            <person name="Xiong C."/>
            <person name="Yue Q."/>
            <person name="Zhang X."/>
        </authorList>
    </citation>
    <scope>NUCLEOTIDE SEQUENCE [LARGE SCALE GENOMIC DNA]</scope>
    <source>
        <strain evidence="11 12">BP6252</strain>
    </source>
</reference>
<dbReference type="Pfam" id="PF00076">
    <property type="entry name" value="RRM_1"/>
    <property type="match status" value="1"/>
</dbReference>
<dbReference type="OrthoDB" id="443401at2759"/>
<organism evidence="11 12">
    <name type="scientific">Coleophoma cylindrospora</name>
    <dbReference type="NCBI Taxonomy" id="1849047"/>
    <lineage>
        <taxon>Eukaryota</taxon>
        <taxon>Fungi</taxon>
        <taxon>Dikarya</taxon>
        <taxon>Ascomycota</taxon>
        <taxon>Pezizomycotina</taxon>
        <taxon>Leotiomycetes</taxon>
        <taxon>Helotiales</taxon>
        <taxon>Dermateaceae</taxon>
        <taxon>Coleophoma</taxon>
    </lineage>
</organism>
<dbReference type="EMBL" id="PDLM01000004">
    <property type="protein sequence ID" value="RDW79774.1"/>
    <property type="molecule type" value="Genomic_DNA"/>
</dbReference>
<evidence type="ECO:0000256" key="2">
    <source>
        <dbReference type="ARBA" id="ARBA00022771"/>
    </source>
</evidence>
<dbReference type="Gene3D" id="1.20.1390.10">
    <property type="entry name" value="PWI domain"/>
    <property type="match status" value="1"/>
</dbReference>
<dbReference type="CDD" id="cd12257">
    <property type="entry name" value="RRM1_RBM26_like"/>
    <property type="match status" value="1"/>
</dbReference>
<evidence type="ECO:0000256" key="3">
    <source>
        <dbReference type="ARBA" id="ARBA00022833"/>
    </source>
</evidence>
<accession>A0A3D8S106</accession>
<feature type="zinc finger region" description="C3H1-type" evidence="7">
    <location>
        <begin position="294"/>
        <end position="321"/>
    </location>
</feature>
<evidence type="ECO:0000259" key="10">
    <source>
        <dbReference type="PROSITE" id="PS50103"/>
    </source>
</evidence>
<feature type="region of interest" description="Disordered" evidence="8">
    <location>
        <begin position="326"/>
        <end position="400"/>
    </location>
</feature>
<dbReference type="Gene3D" id="3.30.70.330">
    <property type="match status" value="1"/>
</dbReference>
<feature type="region of interest" description="Disordered" evidence="8">
    <location>
        <begin position="476"/>
        <end position="502"/>
    </location>
</feature>
<feature type="region of interest" description="Disordered" evidence="8">
    <location>
        <begin position="139"/>
        <end position="228"/>
    </location>
</feature>
<keyword evidence="4 6" id="KW-0694">RNA-binding</keyword>
<feature type="compositionally biased region" description="Polar residues" evidence="8">
    <location>
        <begin position="347"/>
        <end position="356"/>
    </location>
</feature>
<dbReference type="InterPro" id="IPR045137">
    <property type="entry name" value="RBM26/27"/>
</dbReference>
<feature type="domain" description="RRM" evidence="9">
    <location>
        <begin position="401"/>
        <end position="473"/>
    </location>
</feature>
<dbReference type="PROSITE" id="PS50103">
    <property type="entry name" value="ZF_C3H1"/>
    <property type="match status" value="1"/>
</dbReference>
<dbReference type="SUPFAM" id="SSF54928">
    <property type="entry name" value="RNA-binding domain, RBD"/>
    <property type="match status" value="1"/>
</dbReference>
<proteinExistence type="predicted"/>
<dbReference type="GO" id="GO:0005634">
    <property type="term" value="C:nucleus"/>
    <property type="evidence" value="ECO:0007669"/>
    <property type="project" value="TreeGrafter"/>
</dbReference>
<protein>
    <submittedName>
        <fullName evidence="11">Uncharacterized protein</fullName>
    </submittedName>
</protein>
<evidence type="ECO:0000259" key="9">
    <source>
        <dbReference type="PROSITE" id="PS50102"/>
    </source>
</evidence>
<evidence type="ECO:0000313" key="11">
    <source>
        <dbReference type="EMBL" id="RDW79774.1"/>
    </source>
</evidence>
<evidence type="ECO:0000256" key="4">
    <source>
        <dbReference type="ARBA" id="ARBA00022884"/>
    </source>
</evidence>
<dbReference type="SMART" id="SM00360">
    <property type="entry name" value="RRM"/>
    <property type="match status" value="1"/>
</dbReference>
<dbReference type="STRING" id="1849047.A0A3D8S106"/>
<keyword evidence="2 7" id="KW-0863">Zinc-finger</keyword>
<feature type="compositionally biased region" description="Gly residues" evidence="8">
    <location>
        <begin position="209"/>
        <end position="224"/>
    </location>
</feature>
<feature type="compositionally biased region" description="Polar residues" evidence="8">
    <location>
        <begin position="608"/>
        <end position="617"/>
    </location>
</feature>
<feature type="compositionally biased region" description="Basic and acidic residues" evidence="8">
    <location>
        <begin position="178"/>
        <end position="189"/>
    </location>
</feature>
<dbReference type="FunFam" id="1.20.1390.10:FF:000007">
    <property type="entry name" value="CCCH zinc finger and RRM domain protein"/>
    <property type="match status" value="1"/>
</dbReference>
<feature type="compositionally biased region" description="Low complexity" evidence="8">
    <location>
        <begin position="747"/>
        <end position="764"/>
    </location>
</feature>
<evidence type="ECO:0000256" key="5">
    <source>
        <dbReference type="ARBA" id="ARBA00043866"/>
    </source>
</evidence>
<keyword evidence="12" id="KW-1185">Reference proteome</keyword>
<feature type="compositionally biased region" description="Basic and acidic residues" evidence="8">
    <location>
        <begin position="385"/>
        <end position="396"/>
    </location>
</feature>
<dbReference type="GO" id="GO:0008270">
    <property type="term" value="F:zinc ion binding"/>
    <property type="evidence" value="ECO:0007669"/>
    <property type="project" value="UniProtKB-KW"/>
</dbReference>
<comment type="function">
    <text evidence="5">May be involved in the turnover of nuclear polyadenylated (pA+) RNA.</text>
</comment>
<dbReference type="PANTHER" id="PTHR14398">
    <property type="entry name" value="RNA RECOGNITION RRM/RNP DOMAIN"/>
    <property type="match status" value="1"/>
</dbReference>
<feature type="region of interest" description="Disordered" evidence="8">
    <location>
        <begin position="562"/>
        <end position="588"/>
    </location>
</feature>
<dbReference type="PANTHER" id="PTHR14398:SF0">
    <property type="entry name" value="ZINC FINGER PROTEIN SWM"/>
    <property type="match status" value="1"/>
</dbReference>
<feature type="region of interest" description="Disordered" evidence="8">
    <location>
        <begin position="746"/>
        <end position="808"/>
    </location>
</feature>
<evidence type="ECO:0000256" key="8">
    <source>
        <dbReference type="SAM" id="MobiDB-lite"/>
    </source>
</evidence>
<dbReference type="AlphaFoldDB" id="A0A3D8S106"/>
<evidence type="ECO:0000313" key="12">
    <source>
        <dbReference type="Proteomes" id="UP000256645"/>
    </source>
</evidence>